<evidence type="ECO:0000256" key="1">
    <source>
        <dbReference type="SAM" id="MobiDB-lite"/>
    </source>
</evidence>
<dbReference type="GeneID" id="81462251"/>
<feature type="region of interest" description="Disordered" evidence="1">
    <location>
        <begin position="52"/>
        <end position="73"/>
    </location>
</feature>
<reference evidence="2" key="2">
    <citation type="journal article" date="2023" name="IMA Fungus">
        <title>Comparative genomic study of the Penicillium genus elucidates a diverse pangenome and 15 lateral gene transfer events.</title>
        <authorList>
            <person name="Petersen C."/>
            <person name="Sorensen T."/>
            <person name="Nielsen M.R."/>
            <person name="Sondergaard T.E."/>
            <person name="Sorensen J.L."/>
            <person name="Fitzpatrick D.A."/>
            <person name="Frisvad J.C."/>
            <person name="Nielsen K.L."/>
        </authorList>
    </citation>
    <scope>NUCLEOTIDE SEQUENCE</scope>
    <source>
        <strain evidence="2">IBT 3081</strain>
    </source>
</reference>
<feature type="region of interest" description="Disordered" evidence="1">
    <location>
        <begin position="1"/>
        <end position="21"/>
    </location>
</feature>
<dbReference type="AlphaFoldDB" id="A0A9W9V939"/>
<gene>
    <name evidence="2" type="ORF">N7517_005338</name>
</gene>
<organism evidence="2 3">
    <name type="scientific">Penicillium concentricum</name>
    <dbReference type="NCBI Taxonomy" id="293559"/>
    <lineage>
        <taxon>Eukaryota</taxon>
        <taxon>Fungi</taxon>
        <taxon>Dikarya</taxon>
        <taxon>Ascomycota</taxon>
        <taxon>Pezizomycotina</taxon>
        <taxon>Eurotiomycetes</taxon>
        <taxon>Eurotiomycetidae</taxon>
        <taxon>Eurotiales</taxon>
        <taxon>Aspergillaceae</taxon>
        <taxon>Penicillium</taxon>
    </lineage>
</organism>
<proteinExistence type="predicted"/>
<dbReference type="Proteomes" id="UP001147752">
    <property type="component" value="Unassembled WGS sequence"/>
</dbReference>
<protein>
    <submittedName>
        <fullName evidence="2">Uncharacterized protein</fullName>
    </submittedName>
</protein>
<accession>A0A9W9V939</accession>
<keyword evidence="3" id="KW-1185">Reference proteome</keyword>
<name>A0A9W9V939_9EURO</name>
<evidence type="ECO:0000313" key="3">
    <source>
        <dbReference type="Proteomes" id="UP001147752"/>
    </source>
</evidence>
<reference evidence="2" key="1">
    <citation type="submission" date="2022-12" db="EMBL/GenBank/DDBJ databases">
        <authorList>
            <person name="Petersen C."/>
        </authorList>
    </citation>
    <scope>NUCLEOTIDE SEQUENCE</scope>
    <source>
        <strain evidence="2">IBT 3081</strain>
    </source>
</reference>
<dbReference type="RefSeq" id="XP_056579318.1">
    <property type="nucleotide sequence ID" value="XM_056723068.1"/>
</dbReference>
<dbReference type="EMBL" id="JAPZBT010000002">
    <property type="protein sequence ID" value="KAJ5373332.1"/>
    <property type="molecule type" value="Genomic_DNA"/>
</dbReference>
<evidence type="ECO:0000313" key="2">
    <source>
        <dbReference type="EMBL" id="KAJ5373332.1"/>
    </source>
</evidence>
<comment type="caution">
    <text evidence="2">The sequence shown here is derived from an EMBL/GenBank/DDBJ whole genome shotgun (WGS) entry which is preliminary data.</text>
</comment>
<sequence length="98" mass="10923">MQAPSRTARHEDLRQSKDIGNSSKAVLIAQLKETAMEVIDYNRTLGALTQMGINGLPPTRPKCTNQEHRGTDVSQRAAGLVHKPTFNNDLETMFCDER</sequence>
<feature type="compositionally biased region" description="Basic and acidic residues" evidence="1">
    <location>
        <begin position="8"/>
        <end position="17"/>
    </location>
</feature>